<dbReference type="Gene3D" id="3.60.21.10">
    <property type="match status" value="1"/>
</dbReference>
<keyword evidence="2" id="KW-0732">Signal</keyword>
<evidence type="ECO:0000259" key="3">
    <source>
        <dbReference type="Pfam" id="PF00149"/>
    </source>
</evidence>
<organism evidence="4">
    <name type="scientific">Cucumis melo</name>
    <name type="common">Muskmelon</name>
    <dbReference type="NCBI Taxonomy" id="3656"/>
    <lineage>
        <taxon>Eukaryota</taxon>
        <taxon>Viridiplantae</taxon>
        <taxon>Streptophyta</taxon>
        <taxon>Embryophyta</taxon>
        <taxon>Tracheophyta</taxon>
        <taxon>Spermatophyta</taxon>
        <taxon>Magnoliopsida</taxon>
        <taxon>eudicotyledons</taxon>
        <taxon>Gunneridae</taxon>
        <taxon>Pentapetalae</taxon>
        <taxon>rosids</taxon>
        <taxon>fabids</taxon>
        <taxon>Cucurbitales</taxon>
        <taxon>Cucurbitaceae</taxon>
        <taxon>Benincaseae</taxon>
        <taxon>Cucumis</taxon>
    </lineage>
</organism>
<dbReference type="AlphaFoldDB" id="A0A9I9CX60"/>
<dbReference type="SUPFAM" id="SSF56300">
    <property type="entry name" value="Metallo-dependent phosphatases"/>
    <property type="match status" value="1"/>
</dbReference>
<dbReference type="Gramene" id="MELO3C009819.2.1">
    <property type="protein sequence ID" value="MELO3C009819.2.1"/>
    <property type="gene ID" value="MELO3C009819.2"/>
</dbReference>
<feature type="domain" description="Calcineurin-like phosphoesterase" evidence="3">
    <location>
        <begin position="71"/>
        <end position="186"/>
    </location>
</feature>
<reference evidence="4" key="1">
    <citation type="submission" date="2023-03" db="UniProtKB">
        <authorList>
            <consortium name="EnsemblPlants"/>
        </authorList>
    </citation>
    <scope>IDENTIFICATION</scope>
</reference>
<dbReference type="GO" id="GO:0016787">
    <property type="term" value="F:hydrolase activity"/>
    <property type="evidence" value="ECO:0007669"/>
    <property type="project" value="InterPro"/>
</dbReference>
<feature type="signal peptide" evidence="2">
    <location>
        <begin position="1"/>
        <end position="17"/>
    </location>
</feature>
<dbReference type="InterPro" id="IPR006186">
    <property type="entry name" value="Ser/Thr-sp_prot-phosphatase"/>
</dbReference>
<dbReference type="Pfam" id="PF00149">
    <property type="entry name" value="Metallophos"/>
    <property type="match status" value="1"/>
</dbReference>
<evidence type="ECO:0000256" key="1">
    <source>
        <dbReference type="SAM" id="MobiDB-lite"/>
    </source>
</evidence>
<dbReference type="InterPro" id="IPR004843">
    <property type="entry name" value="Calcineurin-like_PHP"/>
</dbReference>
<dbReference type="PANTHER" id="PTHR47474:SF1">
    <property type="entry name" value="TYROSINE-PROTEIN PHOSPHATASE RLPH2"/>
    <property type="match status" value="1"/>
</dbReference>
<dbReference type="InterPro" id="IPR029052">
    <property type="entry name" value="Metallo-depent_PP-like"/>
</dbReference>
<accession>A0A9I9CX60</accession>
<proteinExistence type="predicted"/>
<sequence length="376" mass="42658">YSYFLLVSLVLIFKSTGQKTNRKITLHLISIVSLLLQAQKKRTRRRRRRRKILSSLDPSNNMSKETKPRVVCCIGDIHGYFTKLQNLWRNLESAIGASDFASATVIFLGDYCDRGPNSREVIQFLVSLPSRYQDQKHVFLAGNHEFGLAGFLGLVEAPSDGSGFETTWKGFEEREEEEGWYKGEGYEKMHLQARMWGGTTRERFDAYGIEFMGSVYDAAPTFESYGVPHGSYDLMKAVPEEHKKFLSNLVWVHEEDDVCLETKDGIKKCRLIAVHAGLEEGKDIEEQLKFLKAKETKFPKIMGLSGRKNVWNIPKELSENNNDEKGTVVVSGHHGRLHMDGLRFIIDEGGIAPEVNPLAAIILLPSIKIVRDTDIF</sequence>
<name>A0A9I9CX60_CUCME</name>
<feature type="chain" id="PRO_5039892545" description="Calcineurin-like phosphoesterase domain-containing protein" evidence="2">
    <location>
        <begin position="18"/>
        <end position="376"/>
    </location>
</feature>
<evidence type="ECO:0000256" key="2">
    <source>
        <dbReference type="SAM" id="SignalP"/>
    </source>
</evidence>
<dbReference type="EnsemblPlants" id="MELO3C009819.2.1">
    <property type="protein sequence ID" value="MELO3C009819.2.1"/>
    <property type="gene ID" value="MELO3C009819.2"/>
</dbReference>
<evidence type="ECO:0000313" key="4">
    <source>
        <dbReference type="EnsemblPlants" id="MELO3C009819.2.1"/>
    </source>
</evidence>
<feature type="compositionally biased region" description="Basic residues" evidence="1">
    <location>
        <begin position="42"/>
        <end position="52"/>
    </location>
</feature>
<feature type="region of interest" description="Disordered" evidence="1">
    <location>
        <begin position="42"/>
        <end position="64"/>
    </location>
</feature>
<dbReference type="PRINTS" id="PR00114">
    <property type="entry name" value="STPHPHTASE"/>
</dbReference>
<dbReference type="PANTHER" id="PTHR47474">
    <property type="entry name" value="TYROSINE-PROTEIN PHOSPHATASE RLPH2"/>
    <property type="match status" value="1"/>
</dbReference>
<protein>
    <recommendedName>
        <fullName evidence="3">Calcineurin-like phosphoesterase domain-containing protein</fullName>
    </recommendedName>
</protein>